<sequence length="45" mass="5373">MKPDKKKNSKKQALKMTEKDLKCLLMLSKKELSDSRKKNYRPEFS</sequence>
<dbReference type="EMBL" id="JAPFCC010000002">
    <property type="protein sequence ID" value="MCW7556501.1"/>
    <property type="molecule type" value="Genomic_DNA"/>
</dbReference>
<dbReference type="Proteomes" id="UP001209854">
    <property type="component" value="Unassembled WGS sequence"/>
</dbReference>
<protein>
    <submittedName>
        <fullName evidence="1">Uncharacterized protein</fullName>
    </submittedName>
</protein>
<dbReference type="RefSeq" id="WP_262568770.1">
    <property type="nucleotide sequence ID" value="NZ_CP103299.1"/>
</dbReference>
<comment type="caution">
    <text evidence="1">The sequence shown here is derived from an EMBL/GenBank/DDBJ whole genome shotgun (WGS) entry which is preliminary data.</text>
</comment>
<keyword evidence="2" id="KW-1185">Reference proteome</keyword>
<accession>A0ABT3N4D2</accession>
<evidence type="ECO:0000313" key="1">
    <source>
        <dbReference type="EMBL" id="MCW7556501.1"/>
    </source>
</evidence>
<gene>
    <name evidence="1" type="ORF">NX722_28465</name>
</gene>
<proteinExistence type="predicted"/>
<name>A0ABT3N4D2_9GAMM</name>
<organism evidence="1 2">
    <name type="scientific">Endozoicomonas gorgoniicola</name>
    <dbReference type="NCBI Taxonomy" id="1234144"/>
    <lineage>
        <taxon>Bacteria</taxon>
        <taxon>Pseudomonadati</taxon>
        <taxon>Pseudomonadota</taxon>
        <taxon>Gammaproteobacteria</taxon>
        <taxon>Oceanospirillales</taxon>
        <taxon>Endozoicomonadaceae</taxon>
        <taxon>Endozoicomonas</taxon>
    </lineage>
</organism>
<evidence type="ECO:0000313" key="2">
    <source>
        <dbReference type="Proteomes" id="UP001209854"/>
    </source>
</evidence>
<reference evidence="1 2" key="1">
    <citation type="submission" date="2022-10" db="EMBL/GenBank/DDBJ databases">
        <title>High-quality genome sequences of two octocoral-associated bacteria, Endozoicomonas euniceicola EF212 and Endozoicomonas gorgoniicola PS125.</title>
        <authorList>
            <person name="Chiou Y.-J."/>
            <person name="Chen Y.-H."/>
        </authorList>
    </citation>
    <scope>NUCLEOTIDE SEQUENCE [LARGE SCALE GENOMIC DNA]</scope>
    <source>
        <strain evidence="1 2">PS125</strain>
    </source>
</reference>